<dbReference type="SUPFAM" id="SSF46689">
    <property type="entry name" value="Homeodomain-like"/>
    <property type="match status" value="1"/>
</dbReference>
<proteinExistence type="inferred from homology"/>
<dbReference type="InterPro" id="IPR005539">
    <property type="entry name" value="ELK_dom"/>
</dbReference>
<dbReference type="EMBL" id="JBBWWR010000012">
    <property type="protein sequence ID" value="KAK8959089.1"/>
    <property type="molecule type" value="Genomic_DNA"/>
</dbReference>
<sequence length="180" mass="20590">MTETSINATHRSIQTADDEKCGAACSDSQEGLFLDSNSGGETVMEDKIWADQDRELKNQLLKKYSSHKGSLRQELSKKRKKLPKEARQKLLGWRSLTTSGHILQYCIPESKKKALAQSTGINEKQIDNWFINQRKLHWKPSEEMQFMVFDGHQYQQQQNSSSFFMKGCFMGDGSMYPVGT</sequence>
<evidence type="ECO:0000256" key="4">
    <source>
        <dbReference type="ARBA" id="ARBA00023242"/>
    </source>
</evidence>
<comment type="subcellular location">
    <subcellularLocation>
        <location evidence="1 5">Nucleus</location>
    </subcellularLocation>
</comment>
<keyword evidence="11" id="KW-1185">Reference proteome</keyword>
<comment type="caution">
    <text evidence="10">The sequence shown here is derived from an EMBL/GenBank/DDBJ whole genome shotgun (WGS) entry which is preliminary data.</text>
</comment>
<comment type="similarity">
    <text evidence="6">Belongs to the TALE/KNOX homeobox family.</text>
</comment>
<dbReference type="InterPro" id="IPR009057">
    <property type="entry name" value="Homeodomain-like_sf"/>
</dbReference>
<dbReference type="PANTHER" id="PTHR11850">
    <property type="entry name" value="HOMEOBOX PROTEIN TRANSCRIPTION FACTORS"/>
    <property type="match status" value="1"/>
</dbReference>
<evidence type="ECO:0000256" key="1">
    <source>
        <dbReference type="ARBA" id="ARBA00004123"/>
    </source>
</evidence>
<evidence type="ECO:0000313" key="11">
    <source>
        <dbReference type="Proteomes" id="UP001412067"/>
    </source>
</evidence>
<accession>A0ABR2M659</accession>
<dbReference type="SMART" id="SM01188">
    <property type="entry name" value="ELK"/>
    <property type="match status" value="1"/>
</dbReference>
<evidence type="ECO:0000259" key="9">
    <source>
        <dbReference type="PROSITE" id="PS51213"/>
    </source>
</evidence>
<dbReference type="CDD" id="cd00086">
    <property type="entry name" value="homeodomain"/>
    <property type="match status" value="1"/>
</dbReference>
<feature type="DNA-binding region" description="Homeobox; TALE-type" evidence="5">
    <location>
        <begin position="110"/>
        <end position="141"/>
    </location>
</feature>
<keyword evidence="2 5" id="KW-0238">DNA-binding</keyword>
<dbReference type="PROSITE" id="PS51213">
    <property type="entry name" value="ELK"/>
    <property type="match status" value="1"/>
</dbReference>
<evidence type="ECO:0000256" key="5">
    <source>
        <dbReference type="PROSITE-ProRule" id="PRU00108"/>
    </source>
</evidence>
<dbReference type="Proteomes" id="UP001412067">
    <property type="component" value="Unassembled WGS sequence"/>
</dbReference>
<dbReference type="Pfam" id="PF05920">
    <property type="entry name" value="Homeobox_KN"/>
    <property type="match status" value="1"/>
</dbReference>
<dbReference type="Pfam" id="PF03789">
    <property type="entry name" value="ELK"/>
    <property type="match status" value="1"/>
</dbReference>
<feature type="region of interest" description="Disordered" evidence="7">
    <location>
        <begin position="1"/>
        <end position="20"/>
    </location>
</feature>
<dbReference type="PROSITE" id="PS50071">
    <property type="entry name" value="HOMEOBOX_2"/>
    <property type="match status" value="1"/>
</dbReference>
<dbReference type="SMART" id="SM00389">
    <property type="entry name" value="HOX"/>
    <property type="match status" value="1"/>
</dbReference>
<gene>
    <name evidence="10" type="primary">KNAT1</name>
    <name evidence="10" type="ORF">KSP40_PGU020589</name>
</gene>
<evidence type="ECO:0000259" key="8">
    <source>
        <dbReference type="PROSITE" id="PS50071"/>
    </source>
</evidence>
<organism evidence="10 11">
    <name type="scientific">Platanthera guangdongensis</name>
    <dbReference type="NCBI Taxonomy" id="2320717"/>
    <lineage>
        <taxon>Eukaryota</taxon>
        <taxon>Viridiplantae</taxon>
        <taxon>Streptophyta</taxon>
        <taxon>Embryophyta</taxon>
        <taxon>Tracheophyta</taxon>
        <taxon>Spermatophyta</taxon>
        <taxon>Magnoliopsida</taxon>
        <taxon>Liliopsida</taxon>
        <taxon>Asparagales</taxon>
        <taxon>Orchidaceae</taxon>
        <taxon>Orchidoideae</taxon>
        <taxon>Orchideae</taxon>
        <taxon>Orchidinae</taxon>
        <taxon>Platanthera</taxon>
    </lineage>
</organism>
<dbReference type="Gene3D" id="1.10.10.60">
    <property type="entry name" value="Homeodomain-like"/>
    <property type="match status" value="1"/>
</dbReference>
<evidence type="ECO:0000313" key="10">
    <source>
        <dbReference type="EMBL" id="KAK8959089.1"/>
    </source>
</evidence>
<feature type="domain" description="Homeobox" evidence="8">
    <location>
        <begin position="109"/>
        <end position="140"/>
    </location>
</feature>
<feature type="domain" description="ELK" evidence="9">
    <location>
        <begin position="55"/>
        <end position="75"/>
    </location>
</feature>
<keyword evidence="4 5" id="KW-0539">Nucleus</keyword>
<name>A0ABR2M659_9ASPA</name>
<evidence type="ECO:0000256" key="6">
    <source>
        <dbReference type="PROSITE-ProRule" id="PRU00559"/>
    </source>
</evidence>
<protein>
    <submittedName>
        <fullName evidence="10">Homeobox protein knotted-1-like 1</fullName>
    </submittedName>
</protein>
<keyword evidence="3 5" id="KW-0371">Homeobox</keyword>
<dbReference type="InterPro" id="IPR050224">
    <property type="entry name" value="TALE_homeobox"/>
</dbReference>
<dbReference type="InterPro" id="IPR001356">
    <property type="entry name" value="HD"/>
</dbReference>
<reference evidence="10 11" key="1">
    <citation type="journal article" date="2022" name="Nat. Plants">
        <title>Genomes of leafy and leafless Platanthera orchids illuminate the evolution of mycoheterotrophy.</title>
        <authorList>
            <person name="Li M.H."/>
            <person name="Liu K.W."/>
            <person name="Li Z."/>
            <person name="Lu H.C."/>
            <person name="Ye Q.L."/>
            <person name="Zhang D."/>
            <person name="Wang J.Y."/>
            <person name="Li Y.F."/>
            <person name="Zhong Z.M."/>
            <person name="Liu X."/>
            <person name="Yu X."/>
            <person name="Liu D.K."/>
            <person name="Tu X.D."/>
            <person name="Liu B."/>
            <person name="Hao Y."/>
            <person name="Liao X.Y."/>
            <person name="Jiang Y.T."/>
            <person name="Sun W.H."/>
            <person name="Chen J."/>
            <person name="Chen Y.Q."/>
            <person name="Ai Y."/>
            <person name="Zhai J.W."/>
            <person name="Wu S.S."/>
            <person name="Zhou Z."/>
            <person name="Hsiao Y.Y."/>
            <person name="Wu W.L."/>
            <person name="Chen Y.Y."/>
            <person name="Lin Y.F."/>
            <person name="Hsu J.L."/>
            <person name="Li C.Y."/>
            <person name="Wang Z.W."/>
            <person name="Zhao X."/>
            <person name="Zhong W.Y."/>
            <person name="Ma X.K."/>
            <person name="Ma L."/>
            <person name="Huang J."/>
            <person name="Chen G.Z."/>
            <person name="Huang M.Z."/>
            <person name="Huang L."/>
            <person name="Peng D.H."/>
            <person name="Luo Y.B."/>
            <person name="Zou S.Q."/>
            <person name="Chen S.P."/>
            <person name="Lan S."/>
            <person name="Tsai W.C."/>
            <person name="Van de Peer Y."/>
            <person name="Liu Z.J."/>
        </authorList>
    </citation>
    <scope>NUCLEOTIDE SEQUENCE [LARGE SCALE GENOMIC DNA]</scope>
    <source>
        <strain evidence="10">Lor288</strain>
    </source>
</reference>
<evidence type="ECO:0000256" key="2">
    <source>
        <dbReference type="ARBA" id="ARBA00023125"/>
    </source>
</evidence>
<feature type="compositionally biased region" description="Polar residues" evidence="7">
    <location>
        <begin position="1"/>
        <end position="15"/>
    </location>
</feature>
<evidence type="ECO:0000256" key="3">
    <source>
        <dbReference type="ARBA" id="ARBA00023155"/>
    </source>
</evidence>
<dbReference type="InterPro" id="IPR008422">
    <property type="entry name" value="KN_HD"/>
</dbReference>
<evidence type="ECO:0000256" key="7">
    <source>
        <dbReference type="SAM" id="MobiDB-lite"/>
    </source>
</evidence>